<name>A0A2N0Q4L9_9GLOM</name>
<protein>
    <recommendedName>
        <fullName evidence="6">F-box domain-containing protein</fullName>
    </recommendedName>
</protein>
<reference evidence="2 5" key="2">
    <citation type="submission" date="2017-09" db="EMBL/GenBank/DDBJ databases">
        <title>Extensive intraspecific genome diversity in a model arbuscular mycorrhizal fungus.</title>
        <authorList>
            <person name="Chen E.C."/>
            <person name="Morin E."/>
            <person name="Beaudet D."/>
            <person name="Noel J."/>
            <person name="Ndikumana S."/>
            <person name="Charron P."/>
            <person name="St-Onge C."/>
            <person name="Giorgi J."/>
            <person name="Grigoriev I.V."/>
            <person name="Roux C."/>
            <person name="Martin F.M."/>
            <person name="Corradi N."/>
        </authorList>
    </citation>
    <scope>NUCLEOTIDE SEQUENCE [LARGE SCALE GENOMIC DNA]</scope>
    <source>
        <strain evidence="2 5">A5</strain>
    </source>
</reference>
<proteinExistence type="predicted"/>
<reference evidence="2 5" key="1">
    <citation type="submission" date="2016-04" db="EMBL/GenBank/DDBJ databases">
        <title>Genome analyses suggest a sexual origin of heterokaryosis in a supposedly ancient asexual fungus.</title>
        <authorList>
            <person name="Ropars J."/>
            <person name="Sedzielewska K."/>
            <person name="Noel J."/>
            <person name="Charron P."/>
            <person name="Farinelli L."/>
            <person name="Marton T."/>
            <person name="Kruger M."/>
            <person name="Pelin A."/>
            <person name="Brachmann A."/>
            <person name="Corradi N."/>
        </authorList>
    </citation>
    <scope>NUCLEOTIDE SEQUENCE [LARGE SCALE GENOMIC DNA]</scope>
    <source>
        <strain evidence="2 5">A5</strain>
    </source>
</reference>
<dbReference type="SUPFAM" id="SSF52047">
    <property type="entry name" value="RNI-like"/>
    <property type="match status" value="1"/>
</dbReference>
<dbReference type="InterPro" id="IPR032675">
    <property type="entry name" value="LRR_dom_sf"/>
</dbReference>
<comment type="caution">
    <text evidence="2">The sequence shown here is derived from an EMBL/GenBank/DDBJ whole genome shotgun (WGS) entry which is preliminary data.</text>
</comment>
<reference evidence="3 4" key="4">
    <citation type="submission" date="2017-10" db="EMBL/GenBank/DDBJ databases">
        <title>Genome analyses suggest a sexual origin of heterokaryosis in a supposedly ancient asexual fungus.</title>
        <authorList>
            <person name="Corradi N."/>
            <person name="Sedzielewska K."/>
            <person name="Noel J."/>
            <person name="Charron P."/>
            <person name="Farinelli L."/>
            <person name="Marton T."/>
            <person name="Kruger M."/>
            <person name="Pelin A."/>
            <person name="Brachmann A."/>
            <person name="Corradi N."/>
        </authorList>
    </citation>
    <scope>NUCLEOTIDE SEQUENCE [LARGE SCALE GENOMIC DNA]</scope>
    <source>
        <strain evidence="3 4">A1</strain>
    </source>
</reference>
<dbReference type="VEuPathDB" id="FungiDB:RhiirA1_535530"/>
<feature type="coiled-coil region" evidence="1">
    <location>
        <begin position="447"/>
        <end position="481"/>
    </location>
</feature>
<evidence type="ECO:0000313" key="5">
    <source>
        <dbReference type="Proteomes" id="UP000232722"/>
    </source>
</evidence>
<sequence>MSLNEDVLSQIFEVLREDKNSLYSCLFVNKIWCVTAVPILWRNPNSYYNFNPFSLLYYTIDSDKSKKILFNIILLNLSEESRDILKNQGIDINNFITEKYKRPLFNYINYWKYLNLLFIEKLITYSGIETSKVSIIRNEILKLFINTNTKFIHLTVLKYVSCSLIDLKYRLNYISEFKYCFSNLESIHCNNYISDNILEELAKICKSIKKLRFDIICQTITYGIIKLIEAQNNLNDINFSNFVVVNHSHNQLIRYFEKSLIKHADTIQYLKINSMPDMGLKRFLSYFVNLLRLEIMFSVFYNDFYGENLSLPNLKILKVRLVSPNIVTSIIENTKGNLSEISLVYDGYNEKIIQAIYENCPNLQYLKLSYNLAGLLISGLENLLTSCQFLNELVIETHNNYNMDELFILLTKFSPITLFKFEFITYEINLDNIKLFLDNWKDRNPMLLKLNVRGKEIKQQLEDLAEEYKNKKEYTRDLNESMALKCLNNSQNISSNFLNEVKTYSIDNYNNFDNFLMGF</sequence>
<evidence type="ECO:0000313" key="2">
    <source>
        <dbReference type="EMBL" id="PKC14031.1"/>
    </source>
</evidence>
<reference evidence="3 4" key="3">
    <citation type="submission" date="2017-10" db="EMBL/GenBank/DDBJ databases">
        <title>Extensive intraspecific genome diversity in a model arbuscular mycorrhizal fungus.</title>
        <authorList>
            <person name="Chen E.C.H."/>
            <person name="Morin E."/>
            <person name="Baudet D."/>
            <person name="Noel J."/>
            <person name="Ndikumana S."/>
            <person name="Charron P."/>
            <person name="St-Onge C."/>
            <person name="Giorgi J."/>
            <person name="Grigoriev I.V."/>
            <person name="Roux C."/>
            <person name="Martin F.M."/>
            <person name="Corradi N."/>
        </authorList>
    </citation>
    <scope>NUCLEOTIDE SEQUENCE [LARGE SCALE GENOMIC DNA]</scope>
    <source>
        <strain evidence="3 4">A1</strain>
    </source>
</reference>
<keyword evidence="1" id="KW-0175">Coiled coil</keyword>
<gene>
    <name evidence="3" type="ORF">RhiirA1_535530</name>
    <name evidence="2" type="ORF">RhiirA5_495707</name>
</gene>
<accession>A0A2N0Q4L9</accession>
<evidence type="ECO:0000256" key="1">
    <source>
        <dbReference type="SAM" id="Coils"/>
    </source>
</evidence>
<dbReference type="EMBL" id="LLXH01000455">
    <property type="protein sequence ID" value="PKC66550.1"/>
    <property type="molecule type" value="Genomic_DNA"/>
</dbReference>
<dbReference type="Proteomes" id="UP000232688">
    <property type="component" value="Unassembled WGS sequence"/>
</dbReference>
<dbReference type="Gene3D" id="3.80.10.10">
    <property type="entry name" value="Ribonuclease Inhibitor"/>
    <property type="match status" value="2"/>
</dbReference>
<evidence type="ECO:0000313" key="3">
    <source>
        <dbReference type="EMBL" id="PKC66550.1"/>
    </source>
</evidence>
<dbReference type="Proteomes" id="UP000232722">
    <property type="component" value="Unassembled WGS sequence"/>
</dbReference>
<dbReference type="EMBL" id="LLXJ01000157">
    <property type="protein sequence ID" value="PKC14031.1"/>
    <property type="molecule type" value="Genomic_DNA"/>
</dbReference>
<organism evidence="2 5">
    <name type="scientific">Rhizophagus irregularis</name>
    <dbReference type="NCBI Taxonomy" id="588596"/>
    <lineage>
        <taxon>Eukaryota</taxon>
        <taxon>Fungi</taxon>
        <taxon>Fungi incertae sedis</taxon>
        <taxon>Mucoromycota</taxon>
        <taxon>Glomeromycotina</taxon>
        <taxon>Glomeromycetes</taxon>
        <taxon>Glomerales</taxon>
        <taxon>Glomeraceae</taxon>
        <taxon>Rhizophagus</taxon>
    </lineage>
</organism>
<evidence type="ECO:0000313" key="4">
    <source>
        <dbReference type="Proteomes" id="UP000232688"/>
    </source>
</evidence>
<evidence type="ECO:0008006" key="6">
    <source>
        <dbReference type="Google" id="ProtNLM"/>
    </source>
</evidence>
<dbReference type="VEuPathDB" id="FungiDB:RhiirFUN_011225"/>
<dbReference type="AlphaFoldDB" id="A0A2N0Q4L9"/>